<dbReference type="PANTHER" id="PTHR11412">
    <property type="entry name" value="MACROGLOBULIN / COMPLEMENT"/>
    <property type="match status" value="1"/>
</dbReference>
<evidence type="ECO:0000256" key="4">
    <source>
        <dbReference type="ARBA" id="ARBA00022900"/>
    </source>
</evidence>
<feature type="domain" description="Alpha-macroglobulin receptor-binding" evidence="7">
    <location>
        <begin position="531"/>
        <end position="615"/>
    </location>
</feature>
<dbReference type="PANTHER" id="PTHR11412:SF180">
    <property type="entry name" value="CD109 ANTIGEN"/>
    <property type="match status" value="1"/>
</dbReference>
<evidence type="ECO:0000256" key="2">
    <source>
        <dbReference type="ARBA" id="ARBA00022690"/>
    </source>
</evidence>
<dbReference type="Proteomes" id="UP000812440">
    <property type="component" value="Chromosome 5"/>
</dbReference>
<keyword evidence="3" id="KW-0732">Signal</keyword>
<dbReference type="SMART" id="SM01361">
    <property type="entry name" value="A2M_recep"/>
    <property type="match status" value="1"/>
</dbReference>
<comment type="similarity">
    <text evidence="1">Belongs to the protease inhibitor I39 (alpha-2-macroglobulin) family.</text>
</comment>
<sequence>MAHRRQGPSGTVRLRTGGASERVNMTLETNSTFDIVVPVINSSTIAEQQNVTVLSKQSEMVLFPINPKKLGEISLIVKAMSPAASEAKTQKVFVKAEGVQTFYTQNLLLEGPGSVSVSKQLSFTFPSEVVQGSEQAYVTVIGNFLGTSIQNLESLIRLPYGCGEQNMILLAPEIFALQYLSATNQLTENIKTKAINFMEQGYQRELTYKRNDNSFSAFGNNDRTGSTWLSAFVVRCFLQARQFIYIHPEILDKTMQWLVQYQDEQTGIFNEPGHVYHLELQGGVNAPTTLTAYIMTALLEDDQYRNLYQDKVTKAKKYLEDQYDFGISSNYTLSIVVYALSLANSSKAAEALNQLSLKADSTGGLKYWVSSTGASNSWQPRSLDIETAAYALLSYHKQNQIANGVPVMNWLIQQRNDLGGFASTQDTIMALYALAQFMTAFSSNETSLTVSVTSSASFATKTFQIRKENSLVVQTQQFNVKYNQRLESRRERRTPIPEIFALSVKSTDIANNVYQLLVDICSSYQGPGNQTGMVLLEVGILSGFKLHPKGIPISGSLKMLETKYDKVYLYFDMMTKTQVCVTVPLVRTAYVAGTKKSYVSIIDYYEPSATVTRNYNSEMMSRITICDYCGVTCNRCKSNVTVTSPNSSDNLPALSFILFSIIWIWKVL</sequence>
<organism evidence="8 9">
    <name type="scientific">Hymenochirus boettgeri</name>
    <name type="common">Congo dwarf clawed frog</name>
    <dbReference type="NCBI Taxonomy" id="247094"/>
    <lineage>
        <taxon>Eukaryota</taxon>
        <taxon>Metazoa</taxon>
        <taxon>Chordata</taxon>
        <taxon>Craniata</taxon>
        <taxon>Vertebrata</taxon>
        <taxon>Euteleostomi</taxon>
        <taxon>Amphibia</taxon>
        <taxon>Batrachia</taxon>
        <taxon>Anura</taxon>
        <taxon>Pipoidea</taxon>
        <taxon>Pipidae</taxon>
        <taxon>Pipinae</taxon>
        <taxon>Hymenochirus</taxon>
    </lineage>
</organism>
<dbReference type="InterPro" id="IPR011626">
    <property type="entry name" value="Alpha-macroglobulin_TED"/>
</dbReference>
<dbReference type="Gene3D" id="2.60.120.1540">
    <property type="match status" value="1"/>
</dbReference>
<dbReference type="GO" id="GO:0004867">
    <property type="term" value="F:serine-type endopeptidase inhibitor activity"/>
    <property type="evidence" value="ECO:0007669"/>
    <property type="project" value="UniProtKB-KW"/>
</dbReference>
<evidence type="ECO:0000313" key="8">
    <source>
        <dbReference type="EMBL" id="KAG8444900.1"/>
    </source>
</evidence>
<dbReference type="FunFam" id="1.50.10.20:FF:000001">
    <property type="entry name" value="CD109 isoform 1"/>
    <property type="match status" value="1"/>
</dbReference>
<dbReference type="Pfam" id="PF07677">
    <property type="entry name" value="A2M_recep"/>
    <property type="match status" value="1"/>
</dbReference>
<evidence type="ECO:0000256" key="1">
    <source>
        <dbReference type="ARBA" id="ARBA00010952"/>
    </source>
</evidence>
<evidence type="ECO:0000256" key="3">
    <source>
        <dbReference type="ARBA" id="ARBA00022729"/>
    </source>
</evidence>
<evidence type="ECO:0000256" key="5">
    <source>
        <dbReference type="ARBA" id="ARBA00023157"/>
    </source>
</evidence>
<dbReference type="InterPro" id="IPR009048">
    <property type="entry name" value="A-macroglobulin_rcpt-bd"/>
</dbReference>
<accession>A0A8T2JNI8</accession>
<dbReference type="InterPro" id="IPR047565">
    <property type="entry name" value="Alpha-macroglob_thiol-ester_cl"/>
</dbReference>
<keyword evidence="5" id="KW-1015">Disulfide bond</keyword>
<proteinExistence type="inferred from homology"/>
<dbReference type="SUPFAM" id="SSF49410">
    <property type="entry name" value="Alpha-macroglobulin receptor domain"/>
    <property type="match status" value="1"/>
</dbReference>
<reference evidence="8" key="1">
    <citation type="thesis" date="2020" institute="ProQuest LLC" country="789 East Eisenhower Parkway, Ann Arbor, MI, USA">
        <title>Comparative Genomics and Chromosome Evolution.</title>
        <authorList>
            <person name="Mudd A.B."/>
        </authorList>
    </citation>
    <scope>NUCLEOTIDE SEQUENCE</scope>
    <source>
        <strain evidence="8">Female2</strain>
        <tissue evidence="8">Blood</tissue>
    </source>
</reference>
<keyword evidence="6" id="KW-0325">Glycoprotein</keyword>
<dbReference type="SUPFAM" id="SSF48239">
    <property type="entry name" value="Terpenoid cyclases/Protein prenyltransferases"/>
    <property type="match status" value="1"/>
</dbReference>
<gene>
    <name evidence="8" type="ORF">GDO86_009888</name>
</gene>
<dbReference type="Pfam" id="PF07678">
    <property type="entry name" value="TED_complement"/>
    <property type="match status" value="1"/>
</dbReference>
<comment type="caution">
    <text evidence="8">The sequence shown here is derived from an EMBL/GenBank/DDBJ whole genome shotgun (WGS) entry which is preliminary data.</text>
</comment>
<keyword evidence="9" id="KW-1185">Reference proteome</keyword>
<dbReference type="AlphaFoldDB" id="A0A8T2JNI8"/>
<dbReference type="GO" id="GO:0005615">
    <property type="term" value="C:extracellular space"/>
    <property type="evidence" value="ECO:0007669"/>
    <property type="project" value="InterPro"/>
</dbReference>
<dbReference type="InterPro" id="IPR013783">
    <property type="entry name" value="Ig-like_fold"/>
</dbReference>
<dbReference type="InterPro" id="IPR019742">
    <property type="entry name" value="MacrogloblnA2_CS"/>
</dbReference>
<dbReference type="CDD" id="cd02897">
    <property type="entry name" value="A2M_2"/>
    <property type="match status" value="1"/>
</dbReference>
<evidence type="ECO:0000256" key="6">
    <source>
        <dbReference type="ARBA" id="ARBA00023180"/>
    </source>
</evidence>
<dbReference type="OrthoDB" id="9998011at2759"/>
<dbReference type="Gene3D" id="1.50.10.20">
    <property type="match status" value="1"/>
</dbReference>
<name>A0A8T2JNI8_9PIPI</name>
<keyword evidence="2" id="KW-0646">Protease inhibitor</keyword>
<dbReference type="Gene3D" id="2.60.40.10">
    <property type="entry name" value="Immunoglobulins"/>
    <property type="match status" value="1"/>
</dbReference>
<evidence type="ECO:0000259" key="7">
    <source>
        <dbReference type="SMART" id="SM01361"/>
    </source>
</evidence>
<dbReference type="InterPro" id="IPR036595">
    <property type="entry name" value="A-macroglobulin_rcpt-bd_sf"/>
</dbReference>
<evidence type="ECO:0000313" key="9">
    <source>
        <dbReference type="Proteomes" id="UP000812440"/>
    </source>
</evidence>
<dbReference type="Gene3D" id="2.60.40.690">
    <property type="entry name" value="Alpha-macroglobulin, receptor-binding domain"/>
    <property type="match status" value="1"/>
</dbReference>
<dbReference type="InterPro" id="IPR041813">
    <property type="entry name" value="A2M_TED"/>
</dbReference>
<dbReference type="InterPro" id="IPR050473">
    <property type="entry name" value="A2M/Complement_sys"/>
</dbReference>
<dbReference type="EMBL" id="JAACNH010000004">
    <property type="protein sequence ID" value="KAG8444900.1"/>
    <property type="molecule type" value="Genomic_DNA"/>
</dbReference>
<dbReference type="PROSITE" id="PS00477">
    <property type="entry name" value="ALPHA_2_MACROGLOBULIN"/>
    <property type="match status" value="1"/>
</dbReference>
<keyword evidence="4" id="KW-0722">Serine protease inhibitor</keyword>
<dbReference type="InterPro" id="IPR008930">
    <property type="entry name" value="Terpenoid_cyclase/PrenylTrfase"/>
</dbReference>
<protein>
    <recommendedName>
        <fullName evidence="7">Alpha-macroglobulin receptor-binding domain-containing protein</fullName>
    </recommendedName>
</protein>
<dbReference type="SMART" id="SM01419">
    <property type="entry name" value="Thiol-ester_cl"/>
    <property type="match status" value="1"/>
</dbReference>